<keyword evidence="2" id="KW-0472">Membrane</keyword>
<feature type="compositionally biased region" description="Low complexity" evidence="1">
    <location>
        <begin position="442"/>
        <end position="459"/>
    </location>
</feature>
<dbReference type="RefSeq" id="WP_214439065.1">
    <property type="nucleotide sequence ID" value="NZ_JAECZB010000018.1"/>
</dbReference>
<evidence type="ECO:0000313" key="4">
    <source>
        <dbReference type="Proteomes" id="UP000599391"/>
    </source>
</evidence>
<keyword evidence="4" id="KW-1185">Reference proteome</keyword>
<evidence type="ECO:0000256" key="1">
    <source>
        <dbReference type="SAM" id="MobiDB-lite"/>
    </source>
</evidence>
<keyword evidence="2" id="KW-1133">Transmembrane helix</keyword>
<feature type="transmembrane region" description="Helical" evidence="2">
    <location>
        <begin position="26"/>
        <end position="47"/>
    </location>
</feature>
<dbReference type="SUPFAM" id="SSF90257">
    <property type="entry name" value="Myosin rod fragments"/>
    <property type="match status" value="1"/>
</dbReference>
<name>A0A8J7HBS6_9CYAN</name>
<dbReference type="Proteomes" id="UP000599391">
    <property type="component" value="Unassembled WGS sequence"/>
</dbReference>
<keyword evidence="2" id="KW-0812">Transmembrane</keyword>
<organism evidence="3 4">
    <name type="scientific">Atlanticothrix silvestris CENA357</name>
    <dbReference type="NCBI Taxonomy" id="1725252"/>
    <lineage>
        <taxon>Bacteria</taxon>
        <taxon>Bacillati</taxon>
        <taxon>Cyanobacteriota</taxon>
        <taxon>Cyanophyceae</taxon>
        <taxon>Nostocales</taxon>
        <taxon>Nodulariaceae</taxon>
        <taxon>Atlanticothrix</taxon>
        <taxon>Atlanticothrix silvestris</taxon>
    </lineage>
</organism>
<dbReference type="Gene3D" id="1.10.287.1490">
    <property type="match status" value="1"/>
</dbReference>
<evidence type="ECO:0000256" key="2">
    <source>
        <dbReference type="SAM" id="Phobius"/>
    </source>
</evidence>
<accession>A0A8J7HBS6</accession>
<evidence type="ECO:0000313" key="3">
    <source>
        <dbReference type="EMBL" id="MBH8552762.1"/>
    </source>
</evidence>
<protein>
    <submittedName>
        <fullName evidence="3">Uncharacterized protein</fullName>
    </submittedName>
</protein>
<feature type="region of interest" description="Disordered" evidence="1">
    <location>
        <begin position="440"/>
        <end position="461"/>
    </location>
</feature>
<comment type="caution">
    <text evidence="3">The sequence shown here is derived from an EMBL/GenBank/DDBJ whole genome shotgun (WGS) entry which is preliminary data.</text>
</comment>
<dbReference type="AlphaFoldDB" id="A0A8J7HBS6"/>
<reference evidence="3 4" key="1">
    <citation type="journal article" date="2021" name="Int. J. Syst. Evol. Microbiol.">
        <title>Amazonocrinis nigriterrae gen. nov., sp. nov., Atlanticothrix silvestris gen. nov., sp. nov. and Dendronalium phyllosphericum gen. nov., sp. nov., nostocacean cyanobacteria from Brazilian environments.</title>
        <authorList>
            <person name="Alvarenga D.O."/>
            <person name="Andreote A.P.D."/>
            <person name="Branco L.H.Z."/>
            <person name="Delbaje E."/>
            <person name="Cruz R.B."/>
            <person name="Varani A.M."/>
            <person name="Fiore M.F."/>
        </authorList>
    </citation>
    <scope>NUCLEOTIDE SEQUENCE [LARGE SCALE GENOMIC DNA]</scope>
    <source>
        <strain evidence="3 4">CENA357</strain>
    </source>
</reference>
<sequence>MLPFCFDLQDSDLESNRNFFRRLFNYIKVVVFLICALLFWFLFGWLADYSFPFGQALELILACFKGTISTKVNSLQQQLQRTDIIPQPNNQQQVHKLNNLESQAWLYEGILERLGADPSANHENIARTLEALEYKRSEILQELEPRRPRSYRFLAEIQDSVRNFLASQAEKDYEQLQKIVTNLVLFTKSRPPSQIIISEVISKLATEIAQNTNKISPYRLRLAYRIDELMRLLSTKLILNFNDSKTDSDYPLLVNELRSRVNLLSREFNNLLRAKQESTNELNRRTQQISSLSKNISDLHREISNRDADIAALQENIQNFTRAFQDKQAQINSLQNSISDLRRDTQRTTEINEEKQNYINNLQTRLSQLSQQKSGLEKRIQELSNYAQSKVSDIEELYNKNFQLNTQRSELKQRYETLYQQYQQQQNEIANLKAQLSQVNRSQSSTYSSPSQTQQTTKSIATEREISVEEYQIISNQSDYIYVKAHFRNGNPVRAHYRRRPSK</sequence>
<dbReference type="EMBL" id="JAECZB010000018">
    <property type="protein sequence ID" value="MBH8552762.1"/>
    <property type="molecule type" value="Genomic_DNA"/>
</dbReference>
<proteinExistence type="predicted"/>
<gene>
    <name evidence="3" type="ORF">I8751_10345</name>
</gene>